<dbReference type="PANTHER" id="PTHR24279:SF120">
    <property type="entry name" value="CYTOCHROME P450"/>
    <property type="match status" value="1"/>
</dbReference>
<dbReference type="GO" id="GO:0005506">
    <property type="term" value="F:iron ion binding"/>
    <property type="evidence" value="ECO:0007669"/>
    <property type="project" value="InterPro"/>
</dbReference>
<evidence type="ECO:0000256" key="6">
    <source>
        <dbReference type="ARBA" id="ARBA00023004"/>
    </source>
</evidence>
<dbReference type="VEuPathDB" id="VectorBase:HLOH_051952"/>
<evidence type="ECO:0000313" key="10">
    <source>
        <dbReference type="EMBL" id="KAH9379835.1"/>
    </source>
</evidence>
<dbReference type="GO" id="GO:0016705">
    <property type="term" value="F:oxidoreductase activity, acting on paired donors, with incorporation or reduction of molecular oxygen"/>
    <property type="evidence" value="ECO:0007669"/>
    <property type="project" value="InterPro"/>
</dbReference>
<evidence type="ECO:0000256" key="3">
    <source>
        <dbReference type="ARBA" id="ARBA00022617"/>
    </source>
</evidence>
<dbReference type="PROSITE" id="PS00086">
    <property type="entry name" value="CYTOCHROME_P450"/>
    <property type="match status" value="1"/>
</dbReference>
<dbReference type="SUPFAM" id="SSF48264">
    <property type="entry name" value="Cytochrome P450"/>
    <property type="match status" value="1"/>
</dbReference>
<evidence type="ECO:0000256" key="5">
    <source>
        <dbReference type="ARBA" id="ARBA00023002"/>
    </source>
</evidence>
<evidence type="ECO:0000256" key="8">
    <source>
        <dbReference type="PIRSR" id="PIRSR602401-1"/>
    </source>
</evidence>
<keyword evidence="11" id="KW-1185">Reference proteome</keyword>
<accession>A0A9J6GXA9</accession>
<dbReference type="Gene3D" id="1.10.630.10">
    <property type="entry name" value="Cytochrome P450"/>
    <property type="match status" value="1"/>
</dbReference>
<dbReference type="AlphaFoldDB" id="A0A9J6GXA9"/>
<dbReference type="PRINTS" id="PR00463">
    <property type="entry name" value="EP450I"/>
</dbReference>
<feature type="binding site" description="axial binding residue" evidence="8">
    <location>
        <position position="59"/>
    </location>
    <ligand>
        <name>heme</name>
        <dbReference type="ChEBI" id="CHEBI:30413"/>
    </ligand>
    <ligandPart>
        <name>Fe</name>
        <dbReference type="ChEBI" id="CHEBI:18248"/>
    </ligandPart>
</feature>
<dbReference type="Pfam" id="PF00067">
    <property type="entry name" value="p450"/>
    <property type="match status" value="1"/>
</dbReference>
<keyword evidence="7 9" id="KW-0503">Monooxygenase</keyword>
<keyword evidence="3 8" id="KW-0349">Heme</keyword>
<evidence type="ECO:0000256" key="7">
    <source>
        <dbReference type="ARBA" id="ARBA00023033"/>
    </source>
</evidence>
<dbReference type="Proteomes" id="UP000821853">
    <property type="component" value="Chromosome 8"/>
</dbReference>
<comment type="caution">
    <text evidence="10">The sequence shown here is derived from an EMBL/GenBank/DDBJ whole genome shotgun (WGS) entry which is preliminary data.</text>
</comment>
<comment type="cofactor">
    <cofactor evidence="1 8">
        <name>heme</name>
        <dbReference type="ChEBI" id="CHEBI:30413"/>
    </cofactor>
</comment>
<evidence type="ECO:0000313" key="11">
    <source>
        <dbReference type="Proteomes" id="UP000821853"/>
    </source>
</evidence>
<dbReference type="EMBL" id="JABSTR010000010">
    <property type="protein sequence ID" value="KAH9379835.1"/>
    <property type="molecule type" value="Genomic_DNA"/>
</dbReference>
<name>A0A9J6GXA9_HAELO</name>
<dbReference type="InterPro" id="IPR001128">
    <property type="entry name" value="Cyt_P450"/>
</dbReference>
<evidence type="ECO:0000256" key="1">
    <source>
        <dbReference type="ARBA" id="ARBA00001971"/>
    </source>
</evidence>
<dbReference type="InterPro" id="IPR036396">
    <property type="entry name" value="Cyt_P450_sf"/>
</dbReference>
<keyword evidence="6 8" id="KW-0408">Iron</keyword>
<dbReference type="GO" id="GO:0004497">
    <property type="term" value="F:monooxygenase activity"/>
    <property type="evidence" value="ECO:0007669"/>
    <property type="project" value="UniProtKB-KW"/>
</dbReference>
<dbReference type="OrthoDB" id="3945418at2759"/>
<comment type="similarity">
    <text evidence="2 9">Belongs to the cytochrome P450 family.</text>
</comment>
<sequence>MRTILSVAGRLEENFTNANQFVPERWLRPNEEDADRDIQKAWKLHPFASVPFSSGSRMCVGRTLGELGLSMLLAKVSW</sequence>
<proteinExistence type="inferred from homology"/>
<evidence type="ECO:0000256" key="4">
    <source>
        <dbReference type="ARBA" id="ARBA00022723"/>
    </source>
</evidence>
<dbReference type="InterPro" id="IPR050479">
    <property type="entry name" value="CYP11_CYP27_families"/>
</dbReference>
<reference evidence="10 11" key="1">
    <citation type="journal article" date="2020" name="Cell">
        <title>Large-Scale Comparative Analyses of Tick Genomes Elucidate Their Genetic Diversity and Vector Capacities.</title>
        <authorList>
            <consortium name="Tick Genome and Microbiome Consortium (TIGMIC)"/>
            <person name="Jia N."/>
            <person name="Wang J."/>
            <person name="Shi W."/>
            <person name="Du L."/>
            <person name="Sun Y."/>
            <person name="Zhan W."/>
            <person name="Jiang J.F."/>
            <person name="Wang Q."/>
            <person name="Zhang B."/>
            <person name="Ji P."/>
            <person name="Bell-Sakyi L."/>
            <person name="Cui X.M."/>
            <person name="Yuan T.T."/>
            <person name="Jiang B.G."/>
            <person name="Yang W.F."/>
            <person name="Lam T.T."/>
            <person name="Chang Q.C."/>
            <person name="Ding S.J."/>
            <person name="Wang X.J."/>
            <person name="Zhu J.G."/>
            <person name="Ruan X.D."/>
            <person name="Zhao L."/>
            <person name="Wei J.T."/>
            <person name="Ye R.Z."/>
            <person name="Que T.C."/>
            <person name="Du C.H."/>
            <person name="Zhou Y.H."/>
            <person name="Cheng J.X."/>
            <person name="Dai P.F."/>
            <person name="Guo W.B."/>
            <person name="Han X.H."/>
            <person name="Huang E.J."/>
            <person name="Li L.F."/>
            <person name="Wei W."/>
            <person name="Gao Y.C."/>
            <person name="Liu J.Z."/>
            <person name="Shao H.Z."/>
            <person name="Wang X."/>
            <person name="Wang C.C."/>
            <person name="Yang T.C."/>
            <person name="Huo Q.B."/>
            <person name="Li W."/>
            <person name="Chen H.Y."/>
            <person name="Chen S.E."/>
            <person name="Zhou L.G."/>
            <person name="Ni X.B."/>
            <person name="Tian J.H."/>
            <person name="Sheng Y."/>
            <person name="Liu T."/>
            <person name="Pan Y.S."/>
            <person name="Xia L.Y."/>
            <person name="Li J."/>
            <person name="Zhao F."/>
            <person name="Cao W.C."/>
        </authorList>
    </citation>
    <scope>NUCLEOTIDE SEQUENCE [LARGE SCALE GENOMIC DNA]</scope>
    <source>
        <strain evidence="10">HaeL-2018</strain>
    </source>
</reference>
<evidence type="ECO:0008006" key="12">
    <source>
        <dbReference type="Google" id="ProtNLM"/>
    </source>
</evidence>
<gene>
    <name evidence="10" type="ORF">HPB48_003507</name>
</gene>
<keyword evidence="4 8" id="KW-0479">Metal-binding</keyword>
<evidence type="ECO:0000256" key="9">
    <source>
        <dbReference type="RuleBase" id="RU000461"/>
    </source>
</evidence>
<evidence type="ECO:0000256" key="2">
    <source>
        <dbReference type="ARBA" id="ARBA00010617"/>
    </source>
</evidence>
<dbReference type="InterPro" id="IPR017972">
    <property type="entry name" value="Cyt_P450_CS"/>
</dbReference>
<keyword evidence="5 9" id="KW-0560">Oxidoreductase</keyword>
<dbReference type="GO" id="GO:0020037">
    <property type="term" value="F:heme binding"/>
    <property type="evidence" value="ECO:0007669"/>
    <property type="project" value="InterPro"/>
</dbReference>
<protein>
    <recommendedName>
        <fullName evidence="12">Cytochrome P450</fullName>
    </recommendedName>
</protein>
<organism evidence="10 11">
    <name type="scientific">Haemaphysalis longicornis</name>
    <name type="common">Bush tick</name>
    <dbReference type="NCBI Taxonomy" id="44386"/>
    <lineage>
        <taxon>Eukaryota</taxon>
        <taxon>Metazoa</taxon>
        <taxon>Ecdysozoa</taxon>
        <taxon>Arthropoda</taxon>
        <taxon>Chelicerata</taxon>
        <taxon>Arachnida</taxon>
        <taxon>Acari</taxon>
        <taxon>Parasitiformes</taxon>
        <taxon>Ixodida</taxon>
        <taxon>Ixodoidea</taxon>
        <taxon>Ixodidae</taxon>
        <taxon>Haemaphysalinae</taxon>
        <taxon>Haemaphysalis</taxon>
    </lineage>
</organism>
<dbReference type="PANTHER" id="PTHR24279">
    <property type="entry name" value="CYTOCHROME P450"/>
    <property type="match status" value="1"/>
</dbReference>
<dbReference type="InterPro" id="IPR002401">
    <property type="entry name" value="Cyt_P450_E_grp-I"/>
</dbReference>